<dbReference type="GO" id="GO:0005524">
    <property type="term" value="F:ATP binding"/>
    <property type="evidence" value="ECO:0007669"/>
    <property type="project" value="UniProtKB-KW"/>
</dbReference>
<protein>
    <submittedName>
        <fullName evidence="7">Heme ABC transporter ATP-binding protein</fullName>
    </submittedName>
</protein>
<dbReference type="Proteomes" id="UP000285908">
    <property type="component" value="Unassembled WGS sequence"/>
</dbReference>
<evidence type="ECO:0000256" key="2">
    <source>
        <dbReference type="ARBA" id="ARBA00022741"/>
    </source>
</evidence>
<dbReference type="PANTHER" id="PTHR42794">
    <property type="entry name" value="HEMIN IMPORT ATP-BINDING PROTEIN HMUV"/>
    <property type="match status" value="1"/>
</dbReference>
<dbReference type="InterPro" id="IPR003593">
    <property type="entry name" value="AAA+_ATPase"/>
</dbReference>
<dbReference type="SMART" id="SM00382">
    <property type="entry name" value="AAA"/>
    <property type="match status" value="1"/>
</dbReference>
<gene>
    <name evidence="7" type="ORF">EKE94_06455</name>
</gene>
<feature type="domain" description="ABC transporter" evidence="6">
    <location>
        <begin position="3"/>
        <end position="240"/>
    </location>
</feature>
<dbReference type="NCBIfam" id="NF010068">
    <property type="entry name" value="PRK13548.1"/>
    <property type="match status" value="1"/>
</dbReference>
<keyword evidence="3 7" id="KW-0067">ATP-binding</keyword>
<dbReference type="InterPro" id="IPR027417">
    <property type="entry name" value="P-loop_NTPase"/>
</dbReference>
<name>A0A438AIH1_9RHOB</name>
<dbReference type="Pfam" id="PF00005">
    <property type="entry name" value="ABC_tran"/>
    <property type="match status" value="1"/>
</dbReference>
<evidence type="ECO:0000313" key="8">
    <source>
        <dbReference type="Proteomes" id="UP000285908"/>
    </source>
</evidence>
<dbReference type="Gene3D" id="3.40.50.300">
    <property type="entry name" value="P-loop containing nucleotide triphosphate hydrolases"/>
    <property type="match status" value="1"/>
</dbReference>
<proteinExistence type="predicted"/>
<evidence type="ECO:0000256" key="3">
    <source>
        <dbReference type="ARBA" id="ARBA00022840"/>
    </source>
</evidence>
<dbReference type="OrthoDB" id="9805601at2"/>
<keyword evidence="2" id="KW-0547">Nucleotide-binding</keyword>
<evidence type="ECO:0000259" key="6">
    <source>
        <dbReference type="PROSITE" id="PS50893"/>
    </source>
</evidence>
<dbReference type="AlphaFoldDB" id="A0A438AIH1"/>
<dbReference type="PROSITE" id="PS50893">
    <property type="entry name" value="ABC_TRANSPORTER_2"/>
    <property type="match status" value="1"/>
</dbReference>
<dbReference type="InterPro" id="IPR003439">
    <property type="entry name" value="ABC_transporter-like_ATP-bd"/>
</dbReference>
<sequence length="267" mass="28171">MTLIARDLTVEAGGRPILRGLDFTARSGALTAIVGPNGSGKSTTLKALTGDVAHRGRITLDGRELAAIPPTELAARRAVLPQAASLSFPFTVLEVVRLGLIDGLEAAQRHLPHDALARVGLAGFEGRYYQHLSGGEQQRVHLARVLVQVWTPVTPEGRARWLFLDEPVASLDIGHQIEVMTLARDYADAGGGVVAVMHDLNLTAMFADSVALITDGRCDAQGPPARVLTDDRLSRAYGCRLRLNTPPAGGAVYLLPQAAGGPGEAGL</sequence>
<dbReference type="SUPFAM" id="SSF52540">
    <property type="entry name" value="P-loop containing nucleoside triphosphate hydrolases"/>
    <property type="match status" value="1"/>
</dbReference>
<reference evidence="7 8" key="1">
    <citation type="submission" date="2018-11" db="EMBL/GenBank/DDBJ databases">
        <title>Mesobaculum littorinae gen. nov., sp. nov., isolated from Littorina scabra that represents a novel genus of the order Rhodobacteraceae.</title>
        <authorList>
            <person name="Li F."/>
        </authorList>
    </citation>
    <scope>NUCLEOTIDE SEQUENCE [LARGE SCALE GENOMIC DNA]</scope>
    <source>
        <strain evidence="7 8">M0103</strain>
    </source>
</reference>
<keyword evidence="1" id="KW-0813">Transport</keyword>
<evidence type="ECO:0000256" key="1">
    <source>
        <dbReference type="ARBA" id="ARBA00022448"/>
    </source>
</evidence>
<comment type="caution">
    <text evidence="7">The sequence shown here is derived from an EMBL/GenBank/DDBJ whole genome shotgun (WGS) entry which is preliminary data.</text>
</comment>
<dbReference type="PANTHER" id="PTHR42794:SF1">
    <property type="entry name" value="HEMIN IMPORT ATP-BINDING PROTEIN HMUV"/>
    <property type="match status" value="1"/>
</dbReference>
<keyword evidence="4" id="KW-1278">Translocase</keyword>
<keyword evidence="8" id="KW-1185">Reference proteome</keyword>
<evidence type="ECO:0000313" key="7">
    <source>
        <dbReference type="EMBL" id="RVV98553.1"/>
    </source>
</evidence>
<dbReference type="CDD" id="cd03214">
    <property type="entry name" value="ABC_Iron-Siderophores_B12_Hemin"/>
    <property type="match status" value="1"/>
</dbReference>
<dbReference type="RefSeq" id="WP_127905785.1">
    <property type="nucleotide sequence ID" value="NZ_RQXX01000002.1"/>
</dbReference>
<evidence type="ECO:0000256" key="4">
    <source>
        <dbReference type="ARBA" id="ARBA00022967"/>
    </source>
</evidence>
<comment type="function">
    <text evidence="5">Part of the ABC transporter complex HmuTUV involved in hemin import. Responsible for energy coupling to the transport system.</text>
</comment>
<dbReference type="EMBL" id="RQXX01000002">
    <property type="protein sequence ID" value="RVV98553.1"/>
    <property type="molecule type" value="Genomic_DNA"/>
</dbReference>
<accession>A0A438AIH1</accession>
<organism evidence="7 8">
    <name type="scientific">Mesobaculum littorinae</name>
    <dbReference type="NCBI Taxonomy" id="2486419"/>
    <lineage>
        <taxon>Bacteria</taxon>
        <taxon>Pseudomonadati</taxon>
        <taxon>Pseudomonadota</taxon>
        <taxon>Alphaproteobacteria</taxon>
        <taxon>Rhodobacterales</taxon>
        <taxon>Roseobacteraceae</taxon>
        <taxon>Mesobaculum</taxon>
    </lineage>
</organism>
<evidence type="ECO:0000256" key="5">
    <source>
        <dbReference type="ARBA" id="ARBA00037066"/>
    </source>
</evidence>
<dbReference type="GO" id="GO:0016887">
    <property type="term" value="F:ATP hydrolysis activity"/>
    <property type="evidence" value="ECO:0007669"/>
    <property type="project" value="InterPro"/>
</dbReference>